<dbReference type="InterPro" id="IPR013694">
    <property type="entry name" value="VIT"/>
</dbReference>
<gene>
    <name evidence="2" type="ORF">AKO1_009781</name>
</gene>
<dbReference type="AlphaFoldDB" id="A0AAW2ZNG1"/>
<evidence type="ECO:0000313" key="2">
    <source>
        <dbReference type="EMBL" id="KAL0490963.1"/>
    </source>
</evidence>
<dbReference type="Proteomes" id="UP001431209">
    <property type="component" value="Unassembled WGS sequence"/>
</dbReference>
<dbReference type="SMART" id="SM00609">
    <property type="entry name" value="VIT"/>
    <property type="match status" value="1"/>
</dbReference>
<dbReference type="InterPro" id="IPR019220">
    <property type="entry name" value="DUF2135"/>
</dbReference>
<organism evidence="2 3">
    <name type="scientific">Acrasis kona</name>
    <dbReference type="NCBI Taxonomy" id="1008807"/>
    <lineage>
        <taxon>Eukaryota</taxon>
        <taxon>Discoba</taxon>
        <taxon>Heterolobosea</taxon>
        <taxon>Tetramitia</taxon>
        <taxon>Eutetramitia</taxon>
        <taxon>Acrasidae</taxon>
        <taxon>Acrasis</taxon>
    </lineage>
</organism>
<dbReference type="Gene3D" id="1.25.40.10">
    <property type="entry name" value="Tetratricopeptide repeat domain"/>
    <property type="match status" value="1"/>
</dbReference>
<accession>A0AAW2ZNG1</accession>
<dbReference type="SUPFAM" id="SSF48452">
    <property type="entry name" value="TPR-like"/>
    <property type="match status" value="1"/>
</dbReference>
<keyword evidence="3" id="KW-1185">Reference proteome</keyword>
<dbReference type="InterPro" id="IPR011990">
    <property type="entry name" value="TPR-like_helical_dom_sf"/>
</dbReference>
<evidence type="ECO:0000259" key="1">
    <source>
        <dbReference type="PROSITE" id="PS51468"/>
    </source>
</evidence>
<dbReference type="PANTHER" id="PTHR45737">
    <property type="entry name" value="VON WILLEBRAND FACTOR A DOMAIN-CONTAINING PROTEIN 5A"/>
    <property type="match status" value="1"/>
</dbReference>
<proteinExistence type="predicted"/>
<evidence type="ECO:0000313" key="3">
    <source>
        <dbReference type="Proteomes" id="UP001431209"/>
    </source>
</evidence>
<comment type="caution">
    <text evidence="2">The sequence shown here is derived from an EMBL/GenBank/DDBJ whole genome shotgun (WGS) entry which is preliminary data.</text>
</comment>
<protein>
    <submittedName>
        <fullName evidence="2">YfaP</fullName>
    </submittedName>
</protein>
<dbReference type="Pfam" id="PF08487">
    <property type="entry name" value="VIT"/>
    <property type="match status" value="1"/>
</dbReference>
<feature type="domain" description="VIT" evidence="1">
    <location>
        <begin position="8"/>
        <end position="137"/>
    </location>
</feature>
<reference evidence="2 3" key="1">
    <citation type="submission" date="2024-03" db="EMBL/GenBank/DDBJ databases">
        <title>The Acrasis kona genome and developmental transcriptomes reveal deep origins of eukaryotic multicellular pathways.</title>
        <authorList>
            <person name="Sheikh S."/>
            <person name="Fu C.-J."/>
            <person name="Brown M.W."/>
            <person name="Baldauf S.L."/>
        </authorList>
    </citation>
    <scope>NUCLEOTIDE SEQUENCE [LARGE SCALE GENOMIC DNA]</scope>
    <source>
        <strain evidence="2 3">ATCC MYA-3509</strain>
    </source>
</reference>
<dbReference type="EMBL" id="JAOPGA020001738">
    <property type="protein sequence ID" value="KAL0490963.1"/>
    <property type="molecule type" value="Genomic_DNA"/>
</dbReference>
<dbReference type="PROSITE" id="PS51468">
    <property type="entry name" value="VIT"/>
    <property type="match status" value="1"/>
</dbReference>
<sequence length="980" mass="110588">MASDQSSLRPRITFSDNVSTPLDMSSFKLSAHIALPLARVINTLEFTNHNDKTLSGDLTFPLPVGATLVGYSLDVDGVLIDAVPINKEKAKQVFEEEVRSGKGASVVQQVANSNSFKTSIYPLHPNQTRTVQVIYSIPITSIKDKSSIELPFLSTQKTQKSAEVEWTFANPDNNLVVEFIATDKKITSNEPAQVNGNRKAVSFNNSSELSKVESILITSTETLADNQVTVQGDYFCARMRVDRPASTPVDCKKLQVLYDASYSRCDQLTTDSTLLKKILDKYPSATVVLTTFSLGLTSSQEYNSPSEALQALDKTIFDGATNLDQLEQLLDSSCDLCVIFTDGQHTLGMDITPNTTYSTPLYIINTSPSCNSQLLSHIANKSGGKFDDASRKLSHETIIQAIGQPTFSILTSDYETEQLEQVFPIEPLPVDDNGYMHVYGKLKKNVNDADITCMFKFGNQVANHITIKIQRTGDDKTVIQDKDNVIAQLWARQKLSSMSSFPEYFADEIRDLSMEWKIVSPNTSLIVLETIDQYIKHKIRPDDNLKQMVKSYEEALIAERDDFDRRKAHKIERVKVMWQARREWYEKHFEKITLDSAAPKQSYGESQSTGICAEVCYEGRQMEMEMEDCCEGEGSYFSDDDEDEDDEADDILDCLEETCHSIASACATISSDLQIRNNGSVDATISVKAWNSTAPYMSTIKSAPDPYQSYLEQRREFSKSPAFFLDVADYFLTALKQVDKGINILTNLLELELESEQLLRIVSYRLDQSKHHEEAEYLLEKVKKMRPDEPQSYRDLALIKEKLNKLPEAADLMNQVVYKDWDDRFDEIEVTALIELNHMLVKDSRLPVCDPYFVYKMDLDLRISMAWDTNDTDVDLHVTEDVIGGQSASYSNRNTIIGGHVSRDFRHGYGPEEYMLKVAPQGLYKVMVNYYANHQQSLSGGTTVLLTFFTNYMRHDEKAELVTVRLTQTANMLPVCDIKV</sequence>
<dbReference type="PANTHER" id="PTHR45737:SF6">
    <property type="entry name" value="VON WILLEBRAND FACTOR A DOMAIN-CONTAINING PROTEIN 5A"/>
    <property type="match status" value="1"/>
</dbReference>
<dbReference type="Pfam" id="PF09906">
    <property type="entry name" value="DUF2135"/>
    <property type="match status" value="1"/>
</dbReference>
<name>A0AAW2ZNG1_9EUKA</name>